<dbReference type="PANTHER" id="PTHR43764">
    <property type="entry name" value="MOLYBDENUM COFACTOR BIOSYNTHESIS"/>
    <property type="match status" value="1"/>
</dbReference>
<dbReference type="EMBL" id="QVEZ01000006">
    <property type="protein sequence ID" value="RGC04960.1"/>
    <property type="molecule type" value="Genomic_DNA"/>
</dbReference>
<dbReference type="GO" id="GO:0030151">
    <property type="term" value="F:molybdenum ion binding"/>
    <property type="evidence" value="ECO:0007669"/>
    <property type="project" value="InterPro"/>
</dbReference>
<comment type="pathway">
    <text evidence="2">Cofactor biosynthesis; molybdopterin biosynthesis.</text>
</comment>
<dbReference type="GO" id="GO:0003824">
    <property type="term" value="F:catalytic activity"/>
    <property type="evidence" value="ECO:0007669"/>
    <property type="project" value="InterPro"/>
</dbReference>
<evidence type="ECO:0000313" key="12">
    <source>
        <dbReference type="Proteomes" id="UP000461506"/>
    </source>
</evidence>
<dbReference type="Gene3D" id="2.40.33.20">
    <property type="entry name" value="PK beta-barrel domain-like"/>
    <property type="match status" value="1"/>
</dbReference>
<dbReference type="PROSITE" id="PS01078">
    <property type="entry name" value="MOCF_BIOSYNTHESIS_1"/>
    <property type="match status" value="1"/>
</dbReference>
<evidence type="ECO:0000259" key="4">
    <source>
        <dbReference type="PROSITE" id="PS51340"/>
    </source>
</evidence>
<dbReference type="Proteomes" id="UP000261079">
    <property type="component" value="Unassembled WGS sequence"/>
</dbReference>
<dbReference type="Proteomes" id="UP000261140">
    <property type="component" value="Unassembled WGS sequence"/>
</dbReference>
<dbReference type="Proteomes" id="UP000461506">
    <property type="component" value="Unassembled WGS sequence"/>
</dbReference>
<dbReference type="InterPro" id="IPR005302">
    <property type="entry name" value="MoCF_Sase_C"/>
</dbReference>
<evidence type="ECO:0000313" key="6">
    <source>
        <dbReference type="EMBL" id="MSC63647.1"/>
    </source>
</evidence>
<reference evidence="6 12" key="3">
    <citation type="journal article" date="2019" name="Nat. Med.">
        <title>A library of human gut bacterial isolates paired with longitudinal multiomics data enables mechanistic microbiome research.</title>
        <authorList>
            <person name="Poyet M."/>
            <person name="Groussin M."/>
            <person name="Gibbons S.M."/>
            <person name="Avila-Pacheco J."/>
            <person name="Jiang X."/>
            <person name="Kearney S.M."/>
            <person name="Perrotta A.R."/>
            <person name="Berdy B."/>
            <person name="Zhao S."/>
            <person name="Lieberman T.D."/>
            <person name="Swanson P.K."/>
            <person name="Smith M."/>
            <person name="Roesemann S."/>
            <person name="Alexander J.E."/>
            <person name="Rich S.A."/>
            <person name="Livny J."/>
            <person name="Vlamakis H."/>
            <person name="Clish C."/>
            <person name="Bullock K."/>
            <person name="Deik A."/>
            <person name="Scott J."/>
            <person name="Pierce K.A."/>
            <person name="Xavier R.J."/>
            <person name="Alm E.J."/>
        </authorList>
    </citation>
    <scope>NUCLEOTIDE SEQUENCE [LARGE SCALE GENOMIC DNA]</scope>
    <source>
        <strain evidence="6 12">BIOML-A1</strain>
    </source>
</reference>
<evidence type="ECO:0000313" key="11">
    <source>
        <dbReference type="Proteomes" id="UP000261140"/>
    </source>
</evidence>
<keyword evidence="3" id="KW-0501">Molybdenum cofactor biosynthesis</keyword>
<gene>
    <name evidence="5" type="ORF">CRH10_13460</name>
    <name evidence="8" type="ORF">DW905_09510</name>
    <name evidence="7" type="ORF">DWZ89_04435</name>
    <name evidence="6" type="ORF">GKD95_09980</name>
</gene>
<dbReference type="SUPFAM" id="SSF50800">
    <property type="entry name" value="PK beta-barrel domain-like"/>
    <property type="match status" value="1"/>
</dbReference>
<dbReference type="Pfam" id="PF03473">
    <property type="entry name" value="MOSC"/>
    <property type="match status" value="1"/>
</dbReference>
<sequence length="310" mass="33703">MGKLLAICTSPQRGTVKTEVESARLTPEWGIETDAHGGNWHRQVSLLSAEKIENFRKKIWVDYGAFGENLVVEGYDFRNLPVTSRFAIGDVVLEMTQIGKECHNDCVIKQKTGECIMPREGVFARVLQGGEIHVGDEVTLLPPPENPPLRAAVITLSDKGSRGEREDKSGPLIVEMLTAAGYQVEETMILPDEAKALKAQLIRLADGRQVNLILTTGGTGFAPRDITPEATYAVADRNAPGIAEAMRYHSLSITPRGMLSRAASVLRGKTLIVNLPGSPKAVKENLEYILPSLEHGVRIAAGLDGECARK</sequence>
<dbReference type="AlphaFoldDB" id="A0A2A7ADT1"/>
<proteinExistence type="predicted"/>
<dbReference type="NCBIfam" id="TIGR00177">
    <property type="entry name" value="molyb_syn"/>
    <property type="match status" value="1"/>
</dbReference>
<name>A0A2A7ADT1_9FIRM</name>
<dbReference type="Gene3D" id="3.40.980.10">
    <property type="entry name" value="MoaB/Mog-like domain"/>
    <property type="match status" value="1"/>
</dbReference>
<evidence type="ECO:0000256" key="2">
    <source>
        <dbReference type="ARBA" id="ARBA00005046"/>
    </source>
</evidence>
<evidence type="ECO:0000256" key="3">
    <source>
        <dbReference type="ARBA" id="ARBA00023150"/>
    </source>
</evidence>
<dbReference type="UniPathway" id="UPA00344"/>
<dbReference type="PROSITE" id="PS51340">
    <property type="entry name" value="MOSC"/>
    <property type="match status" value="1"/>
</dbReference>
<dbReference type="EMBL" id="QVEQ01000002">
    <property type="protein sequence ID" value="RGB72788.1"/>
    <property type="molecule type" value="Genomic_DNA"/>
</dbReference>
<evidence type="ECO:0000313" key="8">
    <source>
        <dbReference type="EMBL" id="RGC04960.1"/>
    </source>
</evidence>
<dbReference type="CDD" id="cd00886">
    <property type="entry name" value="MogA_MoaB"/>
    <property type="match status" value="1"/>
</dbReference>
<dbReference type="EMBL" id="WKQN01000009">
    <property type="protein sequence ID" value="MSC63647.1"/>
    <property type="molecule type" value="Genomic_DNA"/>
</dbReference>
<evidence type="ECO:0000313" key="5">
    <source>
        <dbReference type="EMBL" id="ATL91221.1"/>
    </source>
</evidence>
<dbReference type="InterPro" id="IPR008284">
    <property type="entry name" value="MoCF_biosynth_CS"/>
</dbReference>
<dbReference type="RefSeq" id="WP_097773733.1">
    <property type="nucleotide sequence ID" value="NZ_CABVEJ010000001.1"/>
</dbReference>
<dbReference type="GO" id="GO:0030170">
    <property type="term" value="F:pyridoxal phosphate binding"/>
    <property type="evidence" value="ECO:0007669"/>
    <property type="project" value="InterPro"/>
</dbReference>
<dbReference type="EMBL" id="CP023819">
    <property type="protein sequence ID" value="ATL91221.1"/>
    <property type="molecule type" value="Genomic_DNA"/>
</dbReference>
<reference evidence="10 11" key="2">
    <citation type="submission" date="2018-08" db="EMBL/GenBank/DDBJ databases">
        <title>A genome reference for cultivated species of the human gut microbiota.</title>
        <authorList>
            <person name="Zou Y."/>
            <person name="Xue W."/>
            <person name="Luo G."/>
        </authorList>
    </citation>
    <scope>NUCLEOTIDE SEQUENCE [LARGE SCALE GENOMIC DNA]</scope>
    <source>
        <strain evidence="7 11">AF36-11AT</strain>
        <strain evidence="8 10">AM42-11AC</strain>
    </source>
</reference>
<evidence type="ECO:0000313" key="10">
    <source>
        <dbReference type="Proteomes" id="UP000261079"/>
    </source>
</evidence>
<feature type="domain" description="MOSC" evidence="4">
    <location>
        <begin position="18"/>
        <end position="141"/>
    </location>
</feature>
<dbReference type="PANTHER" id="PTHR43764:SF1">
    <property type="entry name" value="MOLYBDOPTERIN MOLYBDOTRANSFERASE"/>
    <property type="match status" value="1"/>
</dbReference>
<reference evidence="5 9" key="1">
    <citation type="submission" date="2017-10" db="EMBL/GenBank/DDBJ databases">
        <title>Complete Genome Sequence of Faecalibacterium prausnitzii isolated from the gut of healthy adult Indian.</title>
        <authorList>
            <person name="Bag S."/>
            <person name="Ghosh T.S."/>
            <person name="Das B."/>
        </authorList>
    </citation>
    <scope>NUCLEOTIDE SEQUENCE [LARGE SCALE GENOMIC DNA]</scope>
    <source>
        <strain evidence="5 9">Indica</strain>
    </source>
</reference>
<dbReference type="SMART" id="SM00852">
    <property type="entry name" value="MoCF_biosynth"/>
    <property type="match status" value="1"/>
</dbReference>
<comment type="function">
    <text evidence="1">May be involved in the biosynthesis of molybdopterin.</text>
</comment>
<dbReference type="InterPro" id="IPR001453">
    <property type="entry name" value="MoaB/Mog_dom"/>
</dbReference>
<evidence type="ECO:0000256" key="1">
    <source>
        <dbReference type="ARBA" id="ARBA00003487"/>
    </source>
</evidence>
<dbReference type="SUPFAM" id="SSF53218">
    <property type="entry name" value="Molybdenum cofactor biosynthesis proteins"/>
    <property type="match status" value="1"/>
</dbReference>
<dbReference type="Pfam" id="PF00994">
    <property type="entry name" value="MoCF_biosynth"/>
    <property type="match status" value="1"/>
</dbReference>
<dbReference type="GO" id="GO:0006777">
    <property type="term" value="P:Mo-molybdopterin cofactor biosynthetic process"/>
    <property type="evidence" value="ECO:0007669"/>
    <property type="project" value="UniProtKB-KW"/>
</dbReference>
<evidence type="ECO:0000313" key="9">
    <source>
        <dbReference type="Proteomes" id="UP000223709"/>
    </source>
</evidence>
<protein>
    <submittedName>
        <fullName evidence="6">MOSC domain-containing protein</fullName>
    </submittedName>
    <submittedName>
        <fullName evidence="5">Molybdenum cofactor biosynthesis protein</fullName>
    </submittedName>
</protein>
<dbReference type="Proteomes" id="UP000223709">
    <property type="component" value="Chromosome"/>
</dbReference>
<dbReference type="InterPro" id="IPR011037">
    <property type="entry name" value="Pyrv_Knase-like_insert_dom_sf"/>
</dbReference>
<accession>A0A2A7ADT1</accession>
<evidence type="ECO:0000313" key="7">
    <source>
        <dbReference type="EMBL" id="RGB72788.1"/>
    </source>
</evidence>
<dbReference type="InterPro" id="IPR051920">
    <property type="entry name" value="MPT_Adenylyltrnsfr/MoaC-Rel"/>
</dbReference>
<dbReference type="InterPro" id="IPR036425">
    <property type="entry name" value="MoaB/Mog-like_dom_sf"/>
</dbReference>
<organism evidence="6 12">
    <name type="scientific">Faecalibacterium prausnitzii</name>
    <dbReference type="NCBI Taxonomy" id="853"/>
    <lineage>
        <taxon>Bacteria</taxon>
        <taxon>Bacillati</taxon>
        <taxon>Bacillota</taxon>
        <taxon>Clostridia</taxon>
        <taxon>Eubacteriales</taxon>
        <taxon>Oscillospiraceae</taxon>
        <taxon>Faecalibacterium</taxon>
    </lineage>
</organism>